<name>A0ABT0I5L1_9ACTN</name>
<evidence type="ECO:0000256" key="1">
    <source>
        <dbReference type="SAM" id="MobiDB-lite"/>
    </source>
</evidence>
<evidence type="ECO:0000313" key="3">
    <source>
        <dbReference type="Proteomes" id="UP001522868"/>
    </source>
</evidence>
<sequence length="108" mass="11421">MMTDVPVTRQLPVCQSCWREPATARRDSSDLCGECAAGGCPARVDLFPPLGIYGLPARKVPPLGPVRWGPLMDDGKHGKPGPPQLPPDPGPHPPPKPRPQSPPGTPPV</sequence>
<protein>
    <recommendedName>
        <fullName evidence="4">4Fe-4S ferredoxin-type domain-containing protein</fullName>
    </recommendedName>
</protein>
<feature type="region of interest" description="Disordered" evidence="1">
    <location>
        <begin position="59"/>
        <end position="108"/>
    </location>
</feature>
<reference evidence="2 3" key="1">
    <citation type="submission" date="2022-04" db="EMBL/GenBank/DDBJ databases">
        <title>Streptomyces sp. nov. LCR6-01 isolated from Lichen of Dirinaria sp.</title>
        <authorList>
            <person name="Kanchanasin P."/>
            <person name="Tanasupawat S."/>
            <person name="Phongsopitanun W."/>
        </authorList>
    </citation>
    <scope>NUCLEOTIDE SEQUENCE [LARGE SCALE GENOMIC DNA]</scope>
    <source>
        <strain evidence="2 3">LCR6-01</strain>
    </source>
</reference>
<feature type="compositionally biased region" description="Pro residues" evidence="1">
    <location>
        <begin position="80"/>
        <end position="108"/>
    </location>
</feature>
<organism evidence="2 3">
    <name type="scientific">Streptomyces lichenis</name>
    <dbReference type="NCBI Taxonomy" id="2306967"/>
    <lineage>
        <taxon>Bacteria</taxon>
        <taxon>Bacillati</taxon>
        <taxon>Actinomycetota</taxon>
        <taxon>Actinomycetes</taxon>
        <taxon>Kitasatosporales</taxon>
        <taxon>Streptomycetaceae</taxon>
        <taxon>Streptomyces</taxon>
    </lineage>
</organism>
<gene>
    <name evidence="2" type="ORF">M1O15_03980</name>
</gene>
<dbReference type="Proteomes" id="UP001522868">
    <property type="component" value="Unassembled WGS sequence"/>
</dbReference>
<dbReference type="RefSeq" id="WP_248631986.1">
    <property type="nucleotide sequence ID" value="NZ_JALPTH010000003.1"/>
</dbReference>
<evidence type="ECO:0008006" key="4">
    <source>
        <dbReference type="Google" id="ProtNLM"/>
    </source>
</evidence>
<accession>A0ABT0I5L1</accession>
<evidence type="ECO:0000313" key="2">
    <source>
        <dbReference type="EMBL" id="MCK8676572.1"/>
    </source>
</evidence>
<keyword evidence="3" id="KW-1185">Reference proteome</keyword>
<comment type="caution">
    <text evidence="2">The sequence shown here is derived from an EMBL/GenBank/DDBJ whole genome shotgun (WGS) entry which is preliminary data.</text>
</comment>
<proteinExistence type="predicted"/>
<dbReference type="EMBL" id="JALPTH010000003">
    <property type="protein sequence ID" value="MCK8676572.1"/>
    <property type="molecule type" value="Genomic_DNA"/>
</dbReference>